<evidence type="ECO:0000256" key="4">
    <source>
        <dbReference type="SAM" id="SignalP"/>
    </source>
</evidence>
<keyword evidence="3" id="KW-0949">S-adenosyl-L-methionine</keyword>
<gene>
    <name evidence="6" type="ORF">ACHAWU_003857</name>
</gene>
<dbReference type="SUPFAM" id="SSF81822">
    <property type="entry name" value="RuBisCo LSMT C-terminal, substrate-binding domain"/>
    <property type="match status" value="1"/>
</dbReference>
<keyword evidence="2" id="KW-0808">Transferase</keyword>
<dbReference type="InterPro" id="IPR036464">
    <property type="entry name" value="Rubisco_LSMT_subst-bd_sf"/>
</dbReference>
<dbReference type="Gene3D" id="3.90.1410.10">
    <property type="entry name" value="set domain protein methyltransferase, domain 1"/>
    <property type="match status" value="1"/>
</dbReference>
<protein>
    <recommendedName>
        <fullName evidence="5">Rubisco LSMT substrate-binding domain-containing protein</fullName>
    </recommendedName>
</protein>
<evidence type="ECO:0000256" key="1">
    <source>
        <dbReference type="ARBA" id="ARBA00022603"/>
    </source>
</evidence>
<dbReference type="EMBL" id="JALLBG020000136">
    <property type="protein sequence ID" value="KAL3762352.1"/>
    <property type="molecule type" value="Genomic_DNA"/>
</dbReference>
<dbReference type="GO" id="GO:0008168">
    <property type="term" value="F:methyltransferase activity"/>
    <property type="evidence" value="ECO:0007669"/>
    <property type="project" value="UniProtKB-KW"/>
</dbReference>
<evidence type="ECO:0000313" key="7">
    <source>
        <dbReference type="Proteomes" id="UP001530293"/>
    </source>
</evidence>
<dbReference type="CDD" id="cd10527">
    <property type="entry name" value="SET_LSMT"/>
    <property type="match status" value="1"/>
</dbReference>
<accession>A0ABD3MJK5</accession>
<feature type="domain" description="Rubisco LSMT substrate-binding" evidence="5">
    <location>
        <begin position="476"/>
        <end position="584"/>
    </location>
</feature>
<proteinExistence type="predicted"/>
<evidence type="ECO:0000256" key="2">
    <source>
        <dbReference type="ARBA" id="ARBA00022679"/>
    </source>
</evidence>
<keyword evidence="7" id="KW-1185">Reference proteome</keyword>
<dbReference type="Gene3D" id="3.90.1420.10">
    <property type="entry name" value="Rubisco LSMT, substrate-binding domain"/>
    <property type="match status" value="1"/>
</dbReference>
<name>A0ABD3MJK5_9STRA</name>
<evidence type="ECO:0000313" key="6">
    <source>
        <dbReference type="EMBL" id="KAL3762352.1"/>
    </source>
</evidence>
<organism evidence="6 7">
    <name type="scientific">Discostella pseudostelligera</name>
    <dbReference type="NCBI Taxonomy" id="259834"/>
    <lineage>
        <taxon>Eukaryota</taxon>
        <taxon>Sar</taxon>
        <taxon>Stramenopiles</taxon>
        <taxon>Ochrophyta</taxon>
        <taxon>Bacillariophyta</taxon>
        <taxon>Coscinodiscophyceae</taxon>
        <taxon>Thalassiosirophycidae</taxon>
        <taxon>Stephanodiscales</taxon>
        <taxon>Stephanodiscaceae</taxon>
        <taxon>Discostella</taxon>
    </lineage>
</organism>
<dbReference type="GO" id="GO:0032259">
    <property type="term" value="P:methylation"/>
    <property type="evidence" value="ECO:0007669"/>
    <property type="project" value="UniProtKB-KW"/>
</dbReference>
<dbReference type="PANTHER" id="PTHR13271:SF137">
    <property type="entry name" value="SET DOMAIN-CONTAINING PROTEIN"/>
    <property type="match status" value="1"/>
</dbReference>
<reference evidence="6 7" key="1">
    <citation type="submission" date="2024-10" db="EMBL/GenBank/DDBJ databases">
        <title>Updated reference genomes for cyclostephanoid diatoms.</title>
        <authorList>
            <person name="Roberts W.R."/>
            <person name="Alverson A.J."/>
        </authorList>
    </citation>
    <scope>NUCLEOTIDE SEQUENCE [LARGE SCALE GENOMIC DNA]</scope>
    <source>
        <strain evidence="6 7">AJA232-27</strain>
    </source>
</reference>
<evidence type="ECO:0000256" key="3">
    <source>
        <dbReference type="ARBA" id="ARBA00022691"/>
    </source>
</evidence>
<dbReference type="AlphaFoldDB" id="A0ABD3MJK5"/>
<feature type="chain" id="PRO_5044846599" description="Rubisco LSMT substrate-binding domain-containing protein" evidence="4">
    <location>
        <begin position="35"/>
        <end position="592"/>
    </location>
</feature>
<sequence>MMQSSNSPTTTKRPWPWAVFLITALCSHERYCDAFSVSQSSTLVRRQVRSNNDHRQVSSSSVSVLSAATVGHHRRSYASYSLSPLFASTKTASSSGSGVSTSSRLKRAAAFTDWAKENGIKYSGIQVSSGDANSGLGLYATQSLKPTDIVIQVPTKLTLSVESPVDYNTVMEKTLFESNPKAYRNARWWAALSIQLNYYDKINPINPRADNNGVSMRAWMESLPRVYDTPIHWTESSLEDLQYRPMIDAVRLQKRLWREQYDALTRASSVFASKISYDDFVWGCETARSRAFSGAYSGSAFNPIPYATSVALVALYLGLGLGTIEQAANGAALVVCGSILKDFVLPKLLKKQKYVICPLIDMANHRGVGASGNVAFEYFSDGFSLSVLEPGVSQGSEMFIQYGPRNNDQLLQYYGFVENDNVHDVYILPPIRQWDIGALEEACGRKIGPGRLEKLDRAGLLGKETASSSTTNTEAANDIAGVVLTRATGIDPAVIQALRALMSSDAEWEEAGEAIGNFAAQVSPQNERAARTAVRRAMELELENKATTIEEDKNLLNILQSKGSDVDVNEILSVKFRLAKKKLLRETIDNMR</sequence>
<comment type="caution">
    <text evidence="6">The sequence shown here is derived from an EMBL/GenBank/DDBJ whole genome shotgun (WGS) entry which is preliminary data.</text>
</comment>
<dbReference type="Pfam" id="PF09273">
    <property type="entry name" value="Rubis-subs-bind"/>
    <property type="match status" value="1"/>
</dbReference>
<dbReference type="Proteomes" id="UP001530293">
    <property type="component" value="Unassembled WGS sequence"/>
</dbReference>
<dbReference type="PANTHER" id="PTHR13271">
    <property type="entry name" value="UNCHARACTERIZED PUTATIVE METHYLTRANSFERASE"/>
    <property type="match status" value="1"/>
</dbReference>
<dbReference type="InterPro" id="IPR050600">
    <property type="entry name" value="SETD3_SETD6_MTase"/>
</dbReference>
<keyword evidence="1" id="KW-0489">Methyltransferase</keyword>
<dbReference type="InterPro" id="IPR046341">
    <property type="entry name" value="SET_dom_sf"/>
</dbReference>
<dbReference type="SUPFAM" id="SSF82199">
    <property type="entry name" value="SET domain"/>
    <property type="match status" value="1"/>
</dbReference>
<keyword evidence="4" id="KW-0732">Signal</keyword>
<evidence type="ECO:0000259" key="5">
    <source>
        <dbReference type="Pfam" id="PF09273"/>
    </source>
</evidence>
<feature type="signal peptide" evidence="4">
    <location>
        <begin position="1"/>
        <end position="34"/>
    </location>
</feature>
<dbReference type="InterPro" id="IPR015353">
    <property type="entry name" value="Rubisco_LSMT_subst-bd"/>
</dbReference>